<gene>
    <name evidence="10" type="ORF">T459_26044</name>
</gene>
<evidence type="ECO:0000256" key="5">
    <source>
        <dbReference type="ARBA" id="ARBA00022842"/>
    </source>
</evidence>
<dbReference type="GO" id="GO:0009678">
    <property type="term" value="F:diphosphate hydrolysis-driven proton transmembrane transporter activity"/>
    <property type="evidence" value="ECO:0007669"/>
    <property type="project" value="UniProtKB-EC"/>
</dbReference>
<keyword evidence="6" id="KW-1278">Translocase</keyword>
<keyword evidence="8" id="KW-0406">Ion transport</keyword>
<reference evidence="10 11" key="1">
    <citation type="journal article" date="2014" name="Nat. Genet.">
        <title>Genome sequence of the hot pepper provides insights into the evolution of pungency in Capsicum species.</title>
        <authorList>
            <person name="Kim S."/>
            <person name="Park M."/>
            <person name="Yeom S.I."/>
            <person name="Kim Y.M."/>
            <person name="Lee J.M."/>
            <person name="Lee H.A."/>
            <person name="Seo E."/>
            <person name="Choi J."/>
            <person name="Cheong K."/>
            <person name="Kim K.T."/>
            <person name="Jung K."/>
            <person name="Lee G.W."/>
            <person name="Oh S.K."/>
            <person name="Bae C."/>
            <person name="Kim S.B."/>
            <person name="Lee H.Y."/>
            <person name="Kim S.Y."/>
            <person name="Kim M.S."/>
            <person name="Kang B.C."/>
            <person name="Jo Y.D."/>
            <person name="Yang H.B."/>
            <person name="Jeong H.J."/>
            <person name="Kang W.H."/>
            <person name="Kwon J.K."/>
            <person name="Shin C."/>
            <person name="Lim J.Y."/>
            <person name="Park J.H."/>
            <person name="Huh J.H."/>
            <person name="Kim J.S."/>
            <person name="Kim B.D."/>
            <person name="Cohen O."/>
            <person name="Paran I."/>
            <person name="Suh M.C."/>
            <person name="Lee S.B."/>
            <person name="Kim Y.K."/>
            <person name="Shin Y."/>
            <person name="Noh S.J."/>
            <person name="Park J."/>
            <person name="Seo Y.S."/>
            <person name="Kwon S.Y."/>
            <person name="Kim H.A."/>
            <person name="Park J.M."/>
            <person name="Kim H.J."/>
            <person name="Choi S.B."/>
            <person name="Bosland P.W."/>
            <person name="Reeves G."/>
            <person name="Jo S.H."/>
            <person name="Lee B.W."/>
            <person name="Cho H.T."/>
            <person name="Choi H.S."/>
            <person name="Lee M.S."/>
            <person name="Yu Y."/>
            <person name="Do Choi Y."/>
            <person name="Park B.S."/>
            <person name="van Deynze A."/>
            <person name="Ashrafi H."/>
            <person name="Hill T."/>
            <person name="Kim W.T."/>
            <person name="Pai H.S."/>
            <person name="Ahn H.K."/>
            <person name="Yeam I."/>
            <person name="Giovannoni J.J."/>
            <person name="Rose J.K."/>
            <person name="Sorensen I."/>
            <person name="Lee S.J."/>
            <person name="Kim R.W."/>
            <person name="Choi I.Y."/>
            <person name="Choi B.S."/>
            <person name="Lim J.S."/>
            <person name="Lee Y.H."/>
            <person name="Choi D."/>
        </authorList>
    </citation>
    <scope>NUCLEOTIDE SEQUENCE [LARGE SCALE GENOMIC DNA]</scope>
    <source>
        <strain evidence="11">cv. CM334</strain>
    </source>
</reference>
<evidence type="ECO:0000256" key="3">
    <source>
        <dbReference type="ARBA" id="ARBA00022448"/>
    </source>
</evidence>
<keyword evidence="11" id="KW-1185">Reference proteome</keyword>
<keyword evidence="7" id="KW-1133">Transmembrane helix</keyword>
<dbReference type="GO" id="GO:0004427">
    <property type="term" value="F:inorganic diphosphate phosphatase activity"/>
    <property type="evidence" value="ECO:0007669"/>
    <property type="project" value="InterPro"/>
</dbReference>
<reference evidence="10 11" key="2">
    <citation type="journal article" date="2017" name="Genome Biol.">
        <title>New reference genome sequences of hot pepper reveal the massive evolution of plant disease-resistance genes by retroduplication.</title>
        <authorList>
            <person name="Kim S."/>
            <person name="Park J."/>
            <person name="Yeom S.I."/>
            <person name="Kim Y.M."/>
            <person name="Seo E."/>
            <person name="Kim K.T."/>
            <person name="Kim M.S."/>
            <person name="Lee J.M."/>
            <person name="Cheong K."/>
            <person name="Shin H.S."/>
            <person name="Kim S.B."/>
            <person name="Han K."/>
            <person name="Lee J."/>
            <person name="Park M."/>
            <person name="Lee H.A."/>
            <person name="Lee H.Y."/>
            <person name="Lee Y."/>
            <person name="Oh S."/>
            <person name="Lee J.H."/>
            <person name="Choi E."/>
            <person name="Choi E."/>
            <person name="Lee S.E."/>
            <person name="Jeon J."/>
            <person name="Kim H."/>
            <person name="Choi G."/>
            <person name="Song H."/>
            <person name="Lee J."/>
            <person name="Lee S.C."/>
            <person name="Kwon J.K."/>
            <person name="Lee H.Y."/>
            <person name="Koo N."/>
            <person name="Hong Y."/>
            <person name="Kim R.W."/>
            <person name="Kang W.H."/>
            <person name="Huh J.H."/>
            <person name="Kang B.C."/>
            <person name="Yang T.J."/>
            <person name="Lee Y.H."/>
            <person name="Bennetzen J.L."/>
            <person name="Choi D."/>
        </authorList>
    </citation>
    <scope>NUCLEOTIDE SEQUENCE [LARGE SCALE GENOMIC DNA]</scope>
    <source>
        <strain evidence="11">cv. CM334</strain>
    </source>
</reference>
<accession>A0A2G2YMI2</accession>
<evidence type="ECO:0000313" key="11">
    <source>
        <dbReference type="Proteomes" id="UP000222542"/>
    </source>
</evidence>
<evidence type="ECO:0000256" key="1">
    <source>
        <dbReference type="ARBA" id="ARBA00004127"/>
    </source>
</evidence>
<evidence type="ECO:0000256" key="4">
    <source>
        <dbReference type="ARBA" id="ARBA00022692"/>
    </source>
</evidence>
<evidence type="ECO:0000256" key="7">
    <source>
        <dbReference type="ARBA" id="ARBA00022989"/>
    </source>
</evidence>
<protein>
    <recommendedName>
        <fullName evidence="2">H(+)-exporting diphosphatase</fullName>
        <ecNumber evidence="2">7.1.3.1</ecNumber>
    </recommendedName>
</protein>
<dbReference type="STRING" id="4072.A0A2G2YMI2"/>
<evidence type="ECO:0000256" key="8">
    <source>
        <dbReference type="ARBA" id="ARBA00023065"/>
    </source>
</evidence>
<comment type="subcellular location">
    <subcellularLocation>
        <location evidence="1">Endomembrane system</location>
        <topology evidence="1">Multi-pass membrane protein</topology>
    </subcellularLocation>
</comment>
<comment type="caution">
    <text evidence="10">The sequence shown here is derived from an EMBL/GenBank/DDBJ whole genome shotgun (WGS) entry which is preliminary data.</text>
</comment>
<name>A0A2G2YMI2_CAPAN</name>
<dbReference type="PANTHER" id="PTHR31998">
    <property type="entry name" value="K(+)-INSENSITIVE PYROPHOSPHATE-ENERGIZED PROTON PUMP"/>
    <property type="match status" value="1"/>
</dbReference>
<keyword evidence="5" id="KW-0460">Magnesium</keyword>
<dbReference type="GO" id="GO:0012505">
    <property type="term" value="C:endomembrane system"/>
    <property type="evidence" value="ECO:0007669"/>
    <property type="project" value="UniProtKB-SubCell"/>
</dbReference>
<dbReference type="GO" id="GO:0016020">
    <property type="term" value="C:membrane"/>
    <property type="evidence" value="ECO:0007669"/>
    <property type="project" value="InterPro"/>
</dbReference>
<dbReference type="EC" id="7.1.3.1" evidence="2"/>
<dbReference type="Gramene" id="PHT70940">
    <property type="protein sequence ID" value="PHT70940"/>
    <property type="gene ID" value="T459_26044"/>
</dbReference>
<keyword evidence="4" id="KW-0812">Transmembrane</keyword>
<dbReference type="InterPro" id="IPR004131">
    <property type="entry name" value="PPase-energised_H-pump"/>
</dbReference>
<evidence type="ECO:0000313" key="10">
    <source>
        <dbReference type="EMBL" id="PHT70940.1"/>
    </source>
</evidence>
<dbReference type="Pfam" id="PF03030">
    <property type="entry name" value="H_PPase"/>
    <property type="match status" value="1"/>
</dbReference>
<dbReference type="EMBL" id="AYRZ02000010">
    <property type="protein sequence ID" value="PHT70940.1"/>
    <property type="molecule type" value="Genomic_DNA"/>
</dbReference>
<dbReference type="Proteomes" id="UP000222542">
    <property type="component" value="Unassembled WGS sequence"/>
</dbReference>
<evidence type="ECO:0000256" key="9">
    <source>
        <dbReference type="ARBA" id="ARBA00023136"/>
    </source>
</evidence>
<proteinExistence type="predicted"/>
<sequence length="318" mass="35513">MKYASSPSIKYTPIFFGANVVFRNHRVAPGRQSHAIARAFTTQSKGSSMPRAVEVHNDANLDAYMKWYLKHGRLFLGNSILRDSRYVAIAPSHELPSLALSVVQDASHRPMDITEVIPTHKNNRKSKHCVDPAAAITRRDNRDKDDFTHGEHRPRASIRHRSYGTGVMGLQFKHLSSLLACSCPWALGDYIYICGGCKSTWAMLPYWFSAMTMKSVGSAALKMVEEVRRQFNGIPGLMKGTTMSVLIFIDSHVAASQDKENGGISDRPDDAVDVFQTYFGVTADSPESDGLFEFRSISESTVSDSPESEKLSEFFYWD</sequence>
<organism evidence="10 11">
    <name type="scientific">Capsicum annuum</name>
    <name type="common">Capsicum pepper</name>
    <dbReference type="NCBI Taxonomy" id="4072"/>
    <lineage>
        <taxon>Eukaryota</taxon>
        <taxon>Viridiplantae</taxon>
        <taxon>Streptophyta</taxon>
        <taxon>Embryophyta</taxon>
        <taxon>Tracheophyta</taxon>
        <taxon>Spermatophyta</taxon>
        <taxon>Magnoliopsida</taxon>
        <taxon>eudicotyledons</taxon>
        <taxon>Gunneridae</taxon>
        <taxon>Pentapetalae</taxon>
        <taxon>asterids</taxon>
        <taxon>lamiids</taxon>
        <taxon>Solanales</taxon>
        <taxon>Solanaceae</taxon>
        <taxon>Solanoideae</taxon>
        <taxon>Capsiceae</taxon>
        <taxon>Capsicum</taxon>
    </lineage>
</organism>
<keyword evidence="3" id="KW-0813">Transport</keyword>
<evidence type="ECO:0000256" key="2">
    <source>
        <dbReference type="ARBA" id="ARBA00013242"/>
    </source>
</evidence>
<keyword evidence="9" id="KW-0472">Membrane</keyword>
<evidence type="ECO:0000256" key="6">
    <source>
        <dbReference type="ARBA" id="ARBA00022967"/>
    </source>
</evidence>
<dbReference type="AlphaFoldDB" id="A0A2G2YMI2"/>